<evidence type="ECO:0000256" key="2">
    <source>
        <dbReference type="ARBA" id="ARBA00011541"/>
    </source>
</evidence>
<dbReference type="SMART" id="SM00482">
    <property type="entry name" value="POLAc"/>
    <property type="match status" value="1"/>
</dbReference>
<dbReference type="InterPro" id="IPR020046">
    <property type="entry name" value="5-3_exonucl_a-hlix_arch_N"/>
</dbReference>
<proteinExistence type="inferred from homology"/>
<dbReference type="InterPro" id="IPR018320">
    <property type="entry name" value="DNA_polymerase_1"/>
</dbReference>
<evidence type="ECO:0000256" key="11">
    <source>
        <dbReference type="ARBA" id="ARBA00022839"/>
    </source>
</evidence>
<dbReference type="GO" id="GO:0008409">
    <property type="term" value="F:5'-3' exonuclease activity"/>
    <property type="evidence" value="ECO:0007669"/>
    <property type="project" value="InterPro"/>
</dbReference>
<organism evidence="22 23">
    <name type="scientific">Rossellomorea vietnamensis</name>
    <dbReference type="NCBI Taxonomy" id="218284"/>
    <lineage>
        <taxon>Bacteria</taxon>
        <taxon>Bacillati</taxon>
        <taxon>Bacillota</taxon>
        <taxon>Bacilli</taxon>
        <taxon>Bacillales</taxon>
        <taxon>Bacillaceae</taxon>
        <taxon>Rossellomorea</taxon>
    </lineage>
</organism>
<dbReference type="CDD" id="cd08637">
    <property type="entry name" value="DNA_pol_A_pol_I_C"/>
    <property type="match status" value="1"/>
</dbReference>
<dbReference type="PATRIC" id="fig|218284.4.peg.840"/>
<keyword evidence="9 17" id="KW-0227">DNA damage</keyword>
<keyword evidence="13 17" id="KW-0238">DNA-binding</keyword>
<dbReference type="AlphaFoldDB" id="A0A0N8GHC3"/>
<keyword evidence="12 17" id="KW-0239">DNA-directed DNA polymerase</keyword>
<dbReference type="GO" id="GO:0003677">
    <property type="term" value="F:DNA binding"/>
    <property type="evidence" value="ECO:0007669"/>
    <property type="project" value="UniProtKB-UniRule"/>
</dbReference>
<evidence type="ECO:0000256" key="1">
    <source>
        <dbReference type="ARBA" id="ARBA00007705"/>
    </source>
</evidence>
<dbReference type="Gene3D" id="3.40.50.1010">
    <property type="entry name" value="5'-nuclease"/>
    <property type="match status" value="1"/>
</dbReference>
<dbReference type="InterPro" id="IPR001098">
    <property type="entry name" value="DNA-dir_DNA_pol_A_palm_dom"/>
</dbReference>
<comment type="subunit">
    <text evidence="2 17">Single-chain monomer with multiple functions.</text>
</comment>
<dbReference type="InterPro" id="IPR036279">
    <property type="entry name" value="5-3_exonuclease_C_sf"/>
</dbReference>
<dbReference type="GO" id="GO:0003887">
    <property type="term" value="F:DNA-directed DNA polymerase activity"/>
    <property type="evidence" value="ECO:0007669"/>
    <property type="project" value="UniProtKB-UniRule"/>
</dbReference>
<name>A0A0N8GHC3_9BACI</name>
<evidence type="ECO:0000259" key="19">
    <source>
        <dbReference type="SMART" id="SM00474"/>
    </source>
</evidence>
<dbReference type="InterPro" id="IPR002562">
    <property type="entry name" value="3'-5'_exonuclease_dom"/>
</dbReference>
<feature type="domain" description="5'-3' exonuclease" evidence="20">
    <location>
        <begin position="3"/>
        <end position="262"/>
    </location>
</feature>
<dbReference type="NCBIfam" id="TIGR00593">
    <property type="entry name" value="pola"/>
    <property type="match status" value="1"/>
</dbReference>
<dbReference type="EC" id="2.7.7.7" evidence="3 16"/>
<dbReference type="PROSITE" id="PS00447">
    <property type="entry name" value="DNA_POLYMERASE_A"/>
    <property type="match status" value="1"/>
</dbReference>
<evidence type="ECO:0000256" key="16">
    <source>
        <dbReference type="NCBIfam" id="TIGR00593"/>
    </source>
</evidence>
<evidence type="ECO:0000256" key="6">
    <source>
        <dbReference type="ARBA" id="ARBA00022695"/>
    </source>
</evidence>
<feature type="domain" description="DNA-directed DNA polymerase family A palm" evidence="21">
    <location>
        <begin position="633"/>
        <end position="840"/>
    </location>
</feature>
<dbReference type="SMART" id="SM00475">
    <property type="entry name" value="53EXOc"/>
    <property type="match status" value="1"/>
</dbReference>
<dbReference type="SMART" id="SM00279">
    <property type="entry name" value="HhH2"/>
    <property type="match status" value="1"/>
</dbReference>
<dbReference type="FunFam" id="1.10.150.20:FF:000002">
    <property type="entry name" value="DNA polymerase I"/>
    <property type="match status" value="1"/>
</dbReference>
<dbReference type="SUPFAM" id="SSF53098">
    <property type="entry name" value="Ribonuclease H-like"/>
    <property type="match status" value="1"/>
</dbReference>
<accession>A0A0N8GHC3</accession>
<dbReference type="eggNOG" id="COG0258">
    <property type="taxonomic scope" value="Bacteria"/>
</dbReference>
<evidence type="ECO:0000256" key="3">
    <source>
        <dbReference type="ARBA" id="ARBA00012417"/>
    </source>
</evidence>
<dbReference type="Pfam" id="PF00476">
    <property type="entry name" value="DNA_pol_A"/>
    <property type="match status" value="1"/>
</dbReference>
<dbReference type="FunFam" id="1.20.1060.10:FF:000001">
    <property type="entry name" value="DNA polymerase I"/>
    <property type="match status" value="1"/>
</dbReference>
<sequence length="876" mass="99670">MSKKLVLIDGNSIAYRAFFALPLLNNDKGVHTNAVYGFTTMLQKILEDEKPSHILVAFDAGKTTFRHKTFTEYKGGRQKTPPELSEQFPYIRELLDAYGIKRYEKENYEADDIIGTLSLQAESDGFEVKVYSGDKDLTQLSSKDTTVCITRKGITDIEVYTPEHIKEKWEITPDRIIDMKGLMGDSSDNIPGVPGVGEKTAIKLLKEFDSLEKLLESIDKVSGKKLKEKLEENKDQAIMSKELATILREAPIEVTVEELNYDGWDEVKLKEVYRDLGFNSLLEKMGESVQEEPQELDDISFEVVETITDEHLTIESSLYIEMLEENYHLGEVIGMSLHNENGTIFFTLETALKSEAFKKWAEDESKSKNVYNSKETVVALKRQGIDIKGIEFDLLLASYIINPSESSEDFASISKGHGQPSIESDEAVYGKGAKQKVPSADVLSEHLARKAFILQDLKDTCIKELEENDLYHLYMELELPLALILVEMEFTGVKVDQDRLMTMKEELALRLEELEKNIHELAGESFNINSPKQLGVILFDKLGLPVVKKTKTGYSTSADVLEKLQSKHEIIDHILHYRQLGKLQSTYLEGLLKVVHKDSSKIHTRFNQALTQTGRLSSTDPNLQNIPIRLEEGRKIRQAFIPSEKGWVMFAADYSQIELRVLAHIAGDEKLVEAFRNDMDIHTKTAMDVFGVKKDEVTSNMRRHAKAVNFGIVYGISDYGLSQSLDITRKEAGEFIKKYLESFPGVKEYMDDIVQDAKQKGYVTTLMNRRRYLPEITSRNFNLRSFAERTAMNTPIQGSAADIIKKAMIDMAARLKEENLQTRMLLQVHDELIFEAPEDEIETLKKIVPEVMENAMELEVPLKVDYSYGQTWYDAK</sequence>
<dbReference type="Pfam" id="PF22619">
    <property type="entry name" value="DNA_polI_exo1"/>
    <property type="match status" value="1"/>
</dbReference>
<dbReference type="InterPro" id="IPR029060">
    <property type="entry name" value="PIN-like_dom_sf"/>
</dbReference>
<dbReference type="CDD" id="cd06140">
    <property type="entry name" value="DNA_polA_I_Bacillus_like_exo"/>
    <property type="match status" value="1"/>
</dbReference>
<dbReference type="FunFam" id="3.40.50.1010:FF:000001">
    <property type="entry name" value="DNA polymerase I"/>
    <property type="match status" value="1"/>
</dbReference>
<evidence type="ECO:0000256" key="8">
    <source>
        <dbReference type="ARBA" id="ARBA00022722"/>
    </source>
</evidence>
<keyword evidence="14 17" id="KW-0234">DNA repair</keyword>
<evidence type="ECO:0000259" key="20">
    <source>
        <dbReference type="SMART" id="SM00475"/>
    </source>
</evidence>
<evidence type="ECO:0000256" key="5">
    <source>
        <dbReference type="ARBA" id="ARBA00022679"/>
    </source>
</evidence>
<dbReference type="SUPFAM" id="SSF47807">
    <property type="entry name" value="5' to 3' exonuclease, C-terminal subdomain"/>
    <property type="match status" value="1"/>
</dbReference>
<evidence type="ECO:0000256" key="4">
    <source>
        <dbReference type="ARBA" id="ARBA00020311"/>
    </source>
</evidence>
<dbReference type="InterPro" id="IPR002421">
    <property type="entry name" value="5-3_exonuclease"/>
</dbReference>
<dbReference type="GO" id="GO:0006261">
    <property type="term" value="P:DNA-templated DNA replication"/>
    <property type="evidence" value="ECO:0007669"/>
    <property type="project" value="UniProtKB-UniRule"/>
</dbReference>
<dbReference type="Gene3D" id="3.30.70.370">
    <property type="match status" value="1"/>
</dbReference>
<feature type="domain" description="3'-5' exonuclease" evidence="19">
    <location>
        <begin position="301"/>
        <end position="466"/>
    </location>
</feature>
<dbReference type="InterPro" id="IPR002298">
    <property type="entry name" value="DNA_polymerase_A"/>
</dbReference>
<evidence type="ECO:0000256" key="7">
    <source>
        <dbReference type="ARBA" id="ARBA00022705"/>
    </source>
</evidence>
<dbReference type="InterPro" id="IPR012337">
    <property type="entry name" value="RNaseH-like_sf"/>
</dbReference>
<gene>
    <name evidence="17" type="primary">polA</name>
    <name evidence="22" type="ORF">AM506_03980</name>
</gene>
<comment type="catalytic activity">
    <reaction evidence="15 17">
        <text>DNA(n) + a 2'-deoxyribonucleoside 5'-triphosphate = DNA(n+1) + diphosphate</text>
        <dbReference type="Rhea" id="RHEA:22508"/>
        <dbReference type="Rhea" id="RHEA-COMP:17339"/>
        <dbReference type="Rhea" id="RHEA-COMP:17340"/>
        <dbReference type="ChEBI" id="CHEBI:33019"/>
        <dbReference type="ChEBI" id="CHEBI:61560"/>
        <dbReference type="ChEBI" id="CHEBI:173112"/>
        <dbReference type="EC" id="2.7.7.7"/>
    </reaction>
</comment>
<evidence type="ECO:0000313" key="23">
    <source>
        <dbReference type="Proteomes" id="UP000050398"/>
    </source>
</evidence>
<feature type="coiled-coil region" evidence="18">
    <location>
        <begin position="497"/>
        <end position="524"/>
    </location>
</feature>
<evidence type="ECO:0000256" key="10">
    <source>
        <dbReference type="ARBA" id="ARBA00022801"/>
    </source>
</evidence>
<dbReference type="InterPro" id="IPR054690">
    <property type="entry name" value="DNA_polI_exonuclease"/>
</dbReference>
<dbReference type="CDD" id="cd09859">
    <property type="entry name" value="PIN_53EXO"/>
    <property type="match status" value="1"/>
</dbReference>
<keyword evidence="11" id="KW-0269">Exonuclease</keyword>
<dbReference type="Gene3D" id="1.10.150.20">
    <property type="entry name" value="5' to 3' exonuclease, C-terminal subdomain"/>
    <property type="match status" value="2"/>
</dbReference>
<evidence type="ECO:0000313" key="22">
    <source>
        <dbReference type="EMBL" id="KPL60898.1"/>
    </source>
</evidence>
<dbReference type="NCBIfam" id="NF004397">
    <property type="entry name" value="PRK05755.1"/>
    <property type="match status" value="1"/>
</dbReference>
<dbReference type="OrthoDB" id="9806424at2"/>
<dbReference type="InterPro" id="IPR036397">
    <property type="entry name" value="RNaseH_sf"/>
</dbReference>
<keyword evidence="10" id="KW-0378">Hydrolase</keyword>
<evidence type="ECO:0000256" key="15">
    <source>
        <dbReference type="ARBA" id="ARBA00049244"/>
    </source>
</evidence>
<dbReference type="InterPro" id="IPR019760">
    <property type="entry name" value="DNA-dir_DNA_pol_A_CS"/>
</dbReference>
<keyword evidence="6 17" id="KW-0548">Nucleotidyltransferase</keyword>
<dbReference type="CDD" id="cd09898">
    <property type="entry name" value="H3TH_53EXO"/>
    <property type="match status" value="1"/>
</dbReference>
<dbReference type="Gene3D" id="1.20.1060.10">
    <property type="entry name" value="Taq DNA Polymerase, Chain T, domain 4"/>
    <property type="match status" value="1"/>
</dbReference>
<dbReference type="EMBL" id="LIXZ01000002">
    <property type="protein sequence ID" value="KPL60898.1"/>
    <property type="molecule type" value="Genomic_DNA"/>
</dbReference>
<dbReference type="SUPFAM" id="SSF88723">
    <property type="entry name" value="PIN domain-like"/>
    <property type="match status" value="1"/>
</dbReference>
<evidence type="ECO:0000256" key="13">
    <source>
        <dbReference type="ARBA" id="ARBA00023125"/>
    </source>
</evidence>
<dbReference type="PANTHER" id="PTHR10133">
    <property type="entry name" value="DNA POLYMERASE I"/>
    <property type="match status" value="1"/>
</dbReference>
<comment type="caution">
    <text evidence="22">The sequence shown here is derived from an EMBL/GenBank/DDBJ whole genome shotgun (WGS) entry which is preliminary data.</text>
</comment>
<dbReference type="InterPro" id="IPR043502">
    <property type="entry name" value="DNA/RNA_pol_sf"/>
</dbReference>
<dbReference type="InterPro" id="IPR020045">
    <property type="entry name" value="DNA_polI_H3TH"/>
</dbReference>
<dbReference type="InterPro" id="IPR008918">
    <property type="entry name" value="HhH2"/>
</dbReference>
<evidence type="ECO:0000256" key="14">
    <source>
        <dbReference type="ARBA" id="ARBA00023204"/>
    </source>
</evidence>
<dbReference type="PRINTS" id="PR00868">
    <property type="entry name" value="DNAPOLI"/>
</dbReference>
<keyword evidence="18" id="KW-0175">Coiled coil</keyword>
<keyword evidence="7 17" id="KW-0235">DNA replication</keyword>
<dbReference type="Proteomes" id="UP000050398">
    <property type="component" value="Unassembled WGS sequence"/>
</dbReference>
<dbReference type="SMART" id="SM00474">
    <property type="entry name" value="35EXOc"/>
    <property type="match status" value="1"/>
</dbReference>
<keyword evidence="8" id="KW-0540">Nuclease</keyword>
<dbReference type="GO" id="GO:0006302">
    <property type="term" value="P:double-strand break repair"/>
    <property type="evidence" value="ECO:0007669"/>
    <property type="project" value="TreeGrafter"/>
</dbReference>
<reference evidence="22 23" key="1">
    <citation type="submission" date="2015-08" db="EMBL/GenBank/DDBJ databases">
        <title>Draft Genome Sequence of Bacillus vietnamensis UCD-SED5.</title>
        <authorList>
            <person name="Lee R.D."/>
            <person name="Jospin G."/>
            <person name="Lang J.M."/>
            <person name="Coil D.A."/>
            <person name="Eisen J.A."/>
        </authorList>
    </citation>
    <scope>NUCLEOTIDE SEQUENCE [LARGE SCALE GENOMIC DNA]</scope>
    <source>
        <strain evidence="22 23">UCD-SED5</strain>
    </source>
</reference>
<dbReference type="SUPFAM" id="SSF56672">
    <property type="entry name" value="DNA/RNA polymerases"/>
    <property type="match status" value="1"/>
</dbReference>
<dbReference type="RefSeq" id="WP_060671048.1">
    <property type="nucleotide sequence ID" value="NZ_LIXZ01000002.1"/>
</dbReference>
<evidence type="ECO:0000256" key="9">
    <source>
        <dbReference type="ARBA" id="ARBA00022763"/>
    </source>
</evidence>
<dbReference type="Pfam" id="PF01367">
    <property type="entry name" value="5_3_exonuc"/>
    <property type="match status" value="1"/>
</dbReference>
<dbReference type="eggNOG" id="COG0749">
    <property type="taxonomic scope" value="Bacteria"/>
</dbReference>
<dbReference type="Gene3D" id="3.30.420.10">
    <property type="entry name" value="Ribonuclease H-like superfamily/Ribonuclease H"/>
    <property type="match status" value="1"/>
</dbReference>
<dbReference type="PANTHER" id="PTHR10133:SF27">
    <property type="entry name" value="DNA POLYMERASE NU"/>
    <property type="match status" value="1"/>
</dbReference>
<evidence type="ECO:0000256" key="17">
    <source>
        <dbReference type="RuleBase" id="RU004460"/>
    </source>
</evidence>
<dbReference type="FunFam" id="1.10.150.20:FF:000003">
    <property type="entry name" value="DNA polymerase I"/>
    <property type="match status" value="1"/>
</dbReference>
<comment type="similarity">
    <text evidence="1 17">Belongs to the DNA polymerase type-A family.</text>
</comment>
<dbReference type="GO" id="GO:0008408">
    <property type="term" value="F:3'-5' exonuclease activity"/>
    <property type="evidence" value="ECO:0007669"/>
    <property type="project" value="InterPro"/>
</dbReference>
<evidence type="ECO:0000259" key="21">
    <source>
        <dbReference type="SMART" id="SM00482"/>
    </source>
</evidence>
<dbReference type="Pfam" id="PF02739">
    <property type="entry name" value="5_3_exonuc_N"/>
    <property type="match status" value="1"/>
</dbReference>
<protein>
    <recommendedName>
        <fullName evidence="4 16">DNA polymerase I</fullName>
        <ecNumber evidence="3 16">2.7.7.7</ecNumber>
    </recommendedName>
</protein>
<evidence type="ECO:0000256" key="18">
    <source>
        <dbReference type="SAM" id="Coils"/>
    </source>
</evidence>
<keyword evidence="5 17" id="KW-0808">Transferase</keyword>
<evidence type="ECO:0000256" key="12">
    <source>
        <dbReference type="ARBA" id="ARBA00022932"/>
    </source>
</evidence>